<dbReference type="Gene3D" id="1.20.1250.20">
    <property type="entry name" value="MFS general substrate transporter like domains"/>
    <property type="match status" value="1"/>
</dbReference>
<evidence type="ECO:0000256" key="2">
    <source>
        <dbReference type="ARBA" id="ARBA00005241"/>
    </source>
</evidence>
<gene>
    <name evidence="8" type="ORF">DEBURN_LOCUS3861</name>
</gene>
<dbReference type="SUPFAM" id="SSF103473">
    <property type="entry name" value="MFS general substrate transporter"/>
    <property type="match status" value="2"/>
</dbReference>
<evidence type="ECO:0000313" key="9">
    <source>
        <dbReference type="Proteomes" id="UP000789706"/>
    </source>
</evidence>
<comment type="caution">
    <text evidence="8">The sequence shown here is derived from an EMBL/GenBank/DDBJ whole genome shotgun (WGS) entry which is preliminary data.</text>
</comment>
<feature type="transmembrane region" description="Helical" evidence="6">
    <location>
        <begin position="394"/>
        <end position="413"/>
    </location>
</feature>
<dbReference type="Pfam" id="PF12832">
    <property type="entry name" value="MFS_1_like"/>
    <property type="match status" value="1"/>
</dbReference>
<feature type="transmembrane region" description="Helical" evidence="6">
    <location>
        <begin position="167"/>
        <end position="190"/>
    </location>
</feature>
<evidence type="ECO:0000256" key="6">
    <source>
        <dbReference type="SAM" id="Phobius"/>
    </source>
</evidence>
<evidence type="ECO:0000256" key="1">
    <source>
        <dbReference type="ARBA" id="ARBA00004141"/>
    </source>
</evidence>
<dbReference type="InterPro" id="IPR024989">
    <property type="entry name" value="MFS_assoc_dom"/>
</dbReference>
<feature type="domain" description="Major facilitator superfamily associated" evidence="7">
    <location>
        <begin position="75"/>
        <end position="368"/>
    </location>
</feature>
<evidence type="ECO:0000256" key="3">
    <source>
        <dbReference type="ARBA" id="ARBA00022692"/>
    </source>
</evidence>
<protein>
    <submittedName>
        <fullName evidence="8">4484_t:CDS:1</fullName>
    </submittedName>
</protein>
<comment type="subcellular location">
    <subcellularLocation>
        <location evidence="1">Membrane</location>
        <topology evidence="1">Multi-pass membrane protein</topology>
    </subcellularLocation>
</comment>
<dbReference type="OrthoDB" id="515887at2759"/>
<evidence type="ECO:0000256" key="5">
    <source>
        <dbReference type="ARBA" id="ARBA00023136"/>
    </source>
</evidence>
<accession>A0A9N8ZF13</accession>
<organism evidence="8 9">
    <name type="scientific">Diversispora eburnea</name>
    <dbReference type="NCBI Taxonomy" id="1213867"/>
    <lineage>
        <taxon>Eukaryota</taxon>
        <taxon>Fungi</taxon>
        <taxon>Fungi incertae sedis</taxon>
        <taxon>Mucoromycota</taxon>
        <taxon>Glomeromycotina</taxon>
        <taxon>Glomeromycetes</taxon>
        <taxon>Diversisporales</taxon>
        <taxon>Diversisporaceae</taxon>
        <taxon>Diversispora</taxon>
    </lineage>
</organism>
<name>A0A9N8ZF13_9GLOM</name>
<sequence>MPTNQKTKNSRGKRIQTSTTLQFAPPNWFLKLFRKGSNNLMSFPRESNFNFPWGSNLFPNRIISKISSLPFIFPKLLFIFLCAGMGAAIPFLPIFYSSSLNLSSTQIGIVFSIAPFVSAISCPLWTGLADRFHSHRLIIVTIYSLATLGVISQMILPKIINIDNNSLKMFCVLFAALWFAFFGIPVNALVDSGVIKILGDKRELYGQQRLWGSIAYGASTLGVGLLWSITNNINVVFYFFFGTALSFTISTLFTDFNSNEDIEEFLIRPPKDTTFKSLIDLEDFDNVGESNILAFAPTSPNLATASLAANPMAALKTLFSNTSVATLLIVMLLMGTALSMCNSFLLLFLSQELKANSTILGLTGVMTALYAGIGTGFGSLIGGLLYDSAGGPKAMFGGVVAISILSLAMYWWGEGGFNINIDHFGGKRRQRDTKSPWEGINEAHTNSTRRGVLSVETARTKKGRYE</sequence>
<feature type="transmembrane region" description="Helical" evidence="6">
    <location>
        <begin position="210"/>
        <end position="229"/>
    </location>
</feature>
<comment type="similarity">
    <text evidence="2">Belongs to the major facilitator superfamily. MFSD6 family.</text>
</comment>
<feature type="transmembrane region" description="Helical" evidence="6">
    <location>
        <begin position="137"/>
        <end position="155"/>
    </location>
</feature>
<evidence type="ECO:0000313" key="8">
    <source>
        <dbReference type="EMBL" id="CAG8484909.1"/>
    </source>
</evidence>
<keyword evidence="3 6" id="KW-0812">Transmembrane</keyword>
<dbReference type="EMBL" id="CAJVPK010000260">
    <property type="protein sequence ID" value="CAG8484909.1"/>
    <property type="molecule type" value="Genomic_DNA"/>
</dbReference>
<dbReference type="GO" id="GO:0016020">
    <property type="term" value="C:membrane"/>
    <property type="evidence" value="ECO:0007669"/>
    <property type="project" value="UniProtKB-SubCell"/>
</dbReference>
<keyword evidence="4 6" id="KW-1133">Transmembrane helix</keyword>
<reference evidence="8" key="1">
    <citation type="submission" date="2021-06" db="EMBL/GenBank/DDBJ databases">
        <authorList>
            <person name="Kallberg Y."/>
            <person name="Tangrot J."/>
            <person name="Rosling A."/>
        </authorList>
    </citation>
    <scope>NUCLEOTIDE SEQUENCE</scope>
    <source>
        <strain evidence="8">AZ414A</strain>
    </source>
</reference>
<dbReference type="Proteomes" id="UP000789706">
    <property type="component" value="Unassembled WGS sequence"/>
</dbReference>
<keyword evidence="5 6" id="KW-0472">Membrane</keyword>
<feature type="transmembrane region" description="Helical" evidence="6">
    <location>
        <begin position="76"/>
        <end position="95"/>
    </location>
</feature>
<dbReference type="PANTHER" id="PTHR16172">
    <property type="entry name" value="MAJOR FACILITATOR SUPERFAMILY DOMAIN-CONTAINING PROTEIN 6-LIKE"/>
    <property type="match status" value="1"/>
</dbReference>
<keyword evidence="9" id="KW-1185">Reference proteome</keyword>
<feature type="transmembrane region" description="Helical" evidence="6">
    <location>
        <begin position="235"/>
        <end position="253"/>
    </location>
</feature>
<feature type="transmembrane region" description="Helical" evidence="6">
    <location>
        <begin position="359"/>
        <end position="382"/>
    </location>
</feature>
<feature type="transmembrane region" description="Helical" evidence="6">
    <location>
        <begin position="324"/>
        <end position="347"/>
    </location>
</feature>
<dbReference type="AlphaFoldDB" id="A0A9N8ZF13"/>
<feature type="transmembrane region" description="Helical" evidence="6">
    <location>
        <begin position="107"/>
        <end position="125"/>
    </location>
</feature>
<dbReference type="InterPro" id="IPR051717">
    <property type="entry name" value="MFS_MFSD6"/>
</dbReference>
<evidence type="ECO:0000256" key="4">
    <source>
        <dbReference type="ARBA" id="ARBA00022989"/>
    </source>
</evidence>
<proteinExistence type="inferred from homology"/>
<dbReference type="PANTHER" id="PTHR16172:SF41">
    <property type="entry name" value="MAJOR FACILITATOR SUPERFAMILY DOMAIN-CONTAINING PROTEIN 6-LIKE"/>
    <property type="match status" value="1"/>
</dbReference>
<feature type="non-terminal residue" evidence="8">
    <location>
        <position position="1"/>
    </location>
</feature>
<dbReference type="InterPro" id="IPR036259">
    <property type="entry name" value="MFS_trans_sf"/>
</dbReference>
<evidence type="ECO:0000259" key="7">
    <source>
        <dbReference type="Pfam" id="PF12832"/>
    </source>
</evidence>